<comment type="caution">
    <text evidence="1">The sequence shown here is derived from an EMBL/GenBank/DDBJ whole genome shotgun (WGS) entry which is preliminary data.</text>
</comment>
<reference evidence="1 2" key="1">
    <citation type="submission" date="2022-04" db="EMBL/GenBank/DDBJ databases">
        <title>Spirosoma sp. strain RP8 genome sequencing and assembly.</title>
        <authorList>
            <person name="Jung Y."/>
        </authorList>
    </citation>
    <scope>NUCLEOTIDE SEQUENCE [LARGE SCALE GENOMIC DNA]</scope>
    <source>
        <strain evidence="1 2">RP8</strain>
    </source>
</reference>
<accession>A0ABT0HKU6</accession>
<dbReference type="RefSeq" id="WP_248477355.1">
    <property type="nucleotide sequence ID" value="NZ_JALPRF010000002.1"/>
</dbReference>
<dbReference type="EMBL" id="JALPRF010000002">
    <property type="protein sequence ID" value="MCK8492768.1"/>
    <property type="molecule type" value="Genomic_DNA"/>
</dbReference>
<dbReference type="Pfam" id="PF14054">
    <property type="entry name" value="DUF4249"/>
    <property type="match status" value="1"/>
</dbReference>
<evidence type="ECO:0000313" key="1">
    <source>
        <dbReference type="EMBL" id="MCK8492768.1"/>
    </source>
</evidence>
<protein>
    <submittedName>
        <fullName evidence="1">DUF4249 domain-containing protein</fullName>
    </submittedName>
</protein>
<sequence>MVSFDKKWLLLVLSTILLACNSMREEIVPQVLAGQSDKLVVDCFISPQDTLLTAKVTRSRPVLDNDATRRVEVSDAVVTLSDGSNSVRLVYNSQLALYAVKAQKMVVRSGNTYQMTVRSSTGQQVSSTTTVPSMIALDAIQFDSTSTSGQVNGAQKEYRVVGSWQDPANAYYRVKGTVRGIPINTPSNSSYGNPEAISFIMATNSLGLLASQNKAGTLSASALLDKDRLSRQYRSMAISFDLMHVDEAYYQYHVALDQQLKAANNPFAEPVIIPTNIQNGLGCFGSYNQSRKTVTLK</sequence>
<organism evidence="1 2">
    <name type="scientific">Spirosoma liriopis</name>
    <dbReference type="NCBI Taxonomy" id="2937440"/>
    <lineage>
        <taxon>Bacteria</taxon>
        <taxon>Pseudomonadati</taxon>
        <taxon>Bacteroidota</taxon>
        <taxon>Cytophagia</taxon>
        <taxon>Cytophagales</taxon>
        <taxon>Cytophagaceae</taxon>
        <taxon>Spirosoma</taxon>
    </lineage>
</organism>
<dbReference type="InterPro" id="IPR025345">
    <property type="entry name" value="DUF4249"/>
</dbReference>
<gene>
    <name evidence="1" type="ORF">M0L20_12945</name>
</gene>
<keyword evidence="2" id="KW-1185">Reference proteome</keyword>
<proteinExistence type="predicted"/>
<dbReference type="PROSITE" id="PS51257">
    <property type="entry name" value="PROKAR_LIPOPROTEIN"/>
    <property type="match status" value="1"/>
</dbReference>
<name>A0ABT0HKU6_9BACT</name>
<evidence type="ECO:0000313" key="2">
    <source>
        <dbReference type="Proteomes" id="UP001202180"/>
    </source>
</evidence>
<dbReference type="Proteomes" id="UP001202180">
    <property type="component" value="Unassembled WGS sequence"/>
</dbReference>